<proteinExistence type="predicted"/>
<protein>
    <submittedName>
        <fullName evidence="2">Myotubularin phosphatase domain-containing protein</fullName>
    </submittedName>
</protein>
<dbReference type="WBParaSite" id="Hba_01560">
    <property type="protein sequence ID" value="Hba_01560"/>
    <property type="gene ID" value="Hba_01560"/>
</dbReference>
<accession>A0A1I7WA48</accession>
<dbReference type="Proteomes" id="UP000095283">
    <property type="component" value="Unplaced"/>
</dbReference>
<dbReference type="AlphaFoldDB" id="A0A1I7WA48"/>
<sequence length="151" mass="17697">MRADQRAHYVLVTHCDSSISLFWNTLTAAFGIGFECGRFRSTQILHAYFIDSEPFRKSCDHFYVVINFPPNVFFINCKSNRKIHLPFVRNRHYLSRALPNINDGPPEIRRAVNWRGDVRFSRRNHTSQNHFCSVYFDASATRSSERFTSES</sequence>
<organism evidence="1 2">
    <name type="scientific">Heterorhabditis bacteriophora</name>
    <name type="common">Entomopathogenic nematode worm</name>
    <dbReference type="NCBI Taxonomy" id="37862"/>
    <lineage>
        <taxon>Eukaryota</taxon>
        <taxon>Metazoa</taxon>
        <taxon>Ecdysozoa</taxon>
        <taxon>Nematoda</taxon>
        <taxon>Chromadorea</taxon>
        <taxon>Rhabditida</taxon>
        <taxon>Rhabditina</taxon>
        <taxon>Rhabditomorpha</taxon>
        <taxon>Strongyloidea</taxon>
        <taxon>Heterorhabditidae</taxon>
        <taxon>Heterorhabditis</taxon>
    </lineage>
</organism>
<reference evidence="2" key="1">
    <citation type="submission" date="2016-11" db="UniProtKB">
        <authorList>
            <consortium name="WormBaseParasite"/>
        </authorList>
    </citation>
    <scope>IDENTIFICATION</scope>
</reference>
<evidence type="ECO:0000313" key="1">
    <source>
        <dbReference type="Proteomes" id="UP000095283"/>
    </source>
</evidence>
<keyword evidence="1" id="KW-1185">Reference proteome</keyword>
<evidence type="ECO:0000313" key="2">
    <source>
        <dbReference type="WBParaSite" id="Hba_01560"/>
    </source>
</evidence>
<name>A0A1I7WA48_HETBA</name>